<keyword evidence="4" id="KW-0560">Oxidoreductase</keyword>
<dbReference type="InterPro" id="IPR015879">
    <property type="entry name" value="Ring_hydroxy_dOase_asu_C_dom"/>
</dbReference>
<keyword evidence="5" id="KW-0408">Iron</keyword>
<dbReference type="Gene3D" id="3.90.380.10">
    <property type="entry name" value="Naphthalene 1,2-dioxygenase Alpha Subunit, Chain A, domain 1"/>
    <property type="match status" value="1"/>
</dbReference>
<dbReference type="InterPro" id="IPR036922">
    <property type="entry name" value="Rieske_2Fe-2S_sf"/>
</dbReference>
<evidence type="ECO:0000256" key="6">
    <source>
        <dbReference type="ARBA" id="ARBA00023014"/>
    </source>
</evidence>
<reference evidence="9" key="1">
    <citation type="journal article" date="2019" name="Int. J. Syst. Evol. Microbiol.">
        <title>The Global Catalogue of Microorganisms (GCM) 10K type strain sequencing project: providing services to taxonomists for standard genome sequencing and annotation.</title>
        <authorList>
            <consortium name="The Broad Institute Genomics Platform"/>
            <consortium name="The Broad Institute Genome Sequencing Center for Infectious Disease"/>
            <person name="Wu L."/>
            <person name="Ma J."/>
        </authorList>
    </citation>
    <scope>NUCLEOTIDE SEQUENCE [LARGE SCALE GENOMIC DNA]</scope>
    <source>
        <strain evidence="9">CGMCC 1.10106</strain>
    </source>
</reference>
<sequence>MASTVATDREPVPFAVTDPEMIPVERYYDEAFFQLEKEKLWPHVWQMACRLEEIPEVGDYVEYSILEKSVIIVRTKTGVKALHNACRHRGVRLATGPGNCKTTGFICPFHGWRYNMDGVNTFVFGKQVFNAALLEHAEIDLAPCRVEFWAGCAFINFDDNAPSLLDSLGPVVDRLNARNVDKLKMDWWYATVLPTNWKLAMEAFQEGYHTMKTHPQLNTLSALGNPYGNDAEGMTPNKGISAKDTVKLNIEFMARLSSGMAGMVHESEVAVIEKLHDMEVPDDPVQATMMFYGKANEAVTADGFARGVPMFDVNKVMQEQPFHAVEYMFPHFFLLPMISAMSSYRIRPLTPETCLFEIWSLALRPEGEDYDTPRAPTVLPYNSDQFPEIPRQDYYNLPLQQLGLHAGGFTHMRLSHSHEGLISNYQRLIDGYLAGRDPQLLAKAAHVVNSGFEAPIADIGL</sequence>
<keyword evidence="2" id="KW-0001">2Fe-2S</keyword>
<dbReference type="SUPFAM" id="SSF55961">
    <property type="entry name" value="Bet v1-like"/>
    <property type="match status" value="1"/>
</dbReference>
<proteinExistence type="predicted"/>
<comment type="cofactor">
    <cofactor evidence="1">
        <name>Fe cation</name>
        <dbReference type="ChEBI" id="CHEBI:24875"/>
    </cofactor>
</comment>
<evidence type="ECO:0000256" key="5">
    <source>
        <dbReference type="ARBA" id="ARBA00023004"/>
    </source>
</evidence>
<keyword evidence="6" id="KW-0411">Iron-sulfur</keyword>
<dbReference type="PANTHER" id="PTHR43756:SF5">
    <property type="entry name" value="CHOLINE MONOOXYGENASE, CHLOROPLASTIC"/>
    <property type="match status" value="1"/>
</dbReference>
<dbReference type="Proteomes" id="UP000618591">
    <property type="component" value="Unassembled WGS sequence"/>
</dbReference>
<dbReference type="InterPro" id="IPR017941">
    <property type="entry name" value="Rieske_2Fe-2S"/>
</dbReference>
<organism evidence="8 9">
    <name type="scientific">Sphingomonas psychrolutea</name>
    <dbReference type="NCBI Taxonomy" id="1259676"/>
    <lineage>
        <taxon>Bacteria</taxon>
        <taxon>Pseudomonadati</taxon>
        <taxon>Pseudomonadota</taxon>
        <taxon>Alphaproteobacteria</taxon>
        <taxon>Sphingomonadales</taxon>
        <taxon>Sphingomonadaceae</taxon>
        <taxon>Sphingomonas</taxon>
    </lineage>
</organism>
<dbReference type="EMBL" id="BMDW01000002">
    <property type="protein sequence ID" value="GGA36829.1"/>
    <property type="molecule type" value="Genomic_DNA"/>
</dbReference>
<feature type="domain" description="Rieske" evidence="7">
    <location>
        <begin position="45"/>
        <end position="155"/>
    </location>
</feature>
<evidence type="ECO:0000259" key="7">
    <source>
        <dbReference type="PROSITE" id="PS51296"/>
    </source>
</evidence>
<dbReference type="CDD" id="cd03469">
    <property type="entry name" value="Rieske_RO_Alpha_N"/>
    <property type="match status" value="1"/>
</dbReference>
<comment type="caution">
    <text evidence="8">The sequence shown here is derived from an EMBL/GenBank/DDBJ whole genome shotgun (WGS) entry which is preliminary data.</text>
</comment>
<dbReference type="Pfam" id="PF00355">
    <property type="entry name" value="Rieske"/>
    <property type="match status" value="1"/>
</dbReference>
<protein>
    <submittedName>
        <fullName evidence="8">(2Fe-2S)-binding protein</fullName>
    </submittedName>
</protein>
<dbReference type="InterPro" id="IPR001663">
    <property type="entry name" value="Rng_hydr_dOase-A"/>
</dbReference>
<keyword evidence="9" id="KW-1185">Reference proteome</keyword>
<evidence type="ECO:0000256" key="1">
    <source>
        <dbReference type="ARBA" id="ARBA00001962"/>
    </source>
</evidence>
<dbReference type="PANTHER" id="PTHR43756">
    <property type="entry name" value="CHOLINE MONOOXYGENASE, CHLOROPLASTIC"/>
    <property type="match status" value="1"/>
</dbReference>
<evidence type="ECO:0000313" key="8">
    <source>
        <dbReference type="EMBL" id="GGA36829.1"/>
    </source>
</evidence>
<keyword evidence="3" id="KW-0479">Metal-binding</keyword>
<evidence type="ECO:0000256" key="3">
    <source>
        <dbReference type="ARBA" id="ARBA00022723"/>
    </source>
</evidence>
<name>A0ABQ1G5P2_9SPHN</name>
<gene>
    <name evidence="8" type="ORF">GCM10011395_03920</name>
</gene>
<accession>A0ABQ1G5P2</accession>
<dbReference type="SUPFAM" id="SSF50022">
    <property type="entry name" value="ISP domain"/>
    <property type="match status" value="1"/>
</dbReference>
<dbReference type="PRINTS" id="PR00090">
    <property type="entry name" value="RNGDIOXGNASE"/>
</dbReference>
<evidence type="ECO:0000256" key="2">
    <source>
        <dbReference type="ARBA" id="ARBA00022714"/>
    </source>
</evidence>
<evidence type="ECO:0000256" key="4">
    <source>
        <dbReference type="ARBA" id="ARBA00023002"/>
    </source>
</evidence>
<dbReference type="Pfam" id="PF00848">
    <property type="entry name" value="Ring_hydroxyl_A"/>
    <property type="match status" value="1"/>
</dbReference>
<dbReference type="Gene3D" id="2.102.10.10">
    <property type="entry name" value="Rieske [2Fe-2S] iron-sulphur domain"/>
    <property type="match status" value="1"/>
</dbReference>
<dbReference type="RefSeq" id="WP_188445102.1">
    <property type="nucleotide sequence ID" value="NZ_BMDW01000002.1"/>
</dbReference>
<dbReference type="PROSITE" id="PS51296">
    <property type="entry name" value="RIESKE"/>
    <property type="match status" value="1"/>
</dbReference>
<evidence type="ECO:0000313" key="9">
    <source>
        <dbReference type="Proteomes" id="UP000618591"/>
    </source>
</evidence>